<dbReference type="InterPro" id="IPR051472">
    <property type="entry name" value="T3SS_Stator/FliH"/>
</dbReference>
<organism evidence="12 13">
    <name type="scientific">Methylomarinum roseum</name>
    <dbReference type="NCBI Taxonomy" id="3067653"/>
    <lineage>
        <taxon>Bacteria</taxon>
        <taxon>Pseudomonadati</taxon>
        <taxon>Pseudomonadota</taxon>
        <taxon>Gammaproteobacteria</taxon>
        <taxon>Methylococcales</taxon>
        <taxon>Methylococcaceae</taxon>
        <taxon>Methylomarinum</taxon>
    </lineage>
</organism>
<keyword evidence="12" id="KW-0966">Cell projection</keyword>
<sequence>MNWSKHANFSEDELDALDTWTDLETFGEGRSEPVADEETRILTVDEIEAMQKQAYDEAFEQGRQEGVEQGRKEGIQEGKESGFKQGFDEGAKKGYQDNVHLLRKQTAEFVSLLESLAEPFKYLDDRVEQELVELSIGIASQLVRREIKVDPGQIVAVVKEAVGALPLANQKITLTLHPEDAELVRSALVLDEMSPPWGIQEDPLLTRGGCRVETGASHVDATVENRLAAIVAKVLGGERREDRTA</sequence>
<dbReference type="KEGG" id="mech:Q9L42_018525"/>
<evidence type="ECO:0000256" key="1">
    <source>
        <dbReference type="ARBA" id="ARBA00003041"/>
    </source>
</evidence>
<feature type="region of interest" description="Disordered" evidence="10">
    <location>
        <begin position="59"/>
        <end position="88"/>
    </location>
</feature>
<dbReference type="PRINTS" id="PR01003">
    <property type="entry name" value="FLGFLIH"/>
</dbReference>
<evidence type="ECO:0000256" key="3">
    <source>
        <dbReference type="ARBA" id="ARBA00006602"/>
    </source>
</evidence>
<evidence type="ECO:0000256" key="10">
    <source>
        <dbReference type="SAM" id="MobiDB-lite"/>
    </source>
</evidence>
<keyword evidence="12" id="KW-0969">Cilium</keyword>
<dbReference type="InterPro" id="IPR018035">
    <property type="entry name" value="Flagellar_FliH/T3SS_HrpE"/>
</dbReference>
<dbReference type="InterPro" id="IPR000563">
    <property type="entry name" value="Flag_FliH"/>
</dbReference>
<name>A0AAU7NTN0_9GAMM</name>
<feature type="domain" description="Flagellar assembly protein FliH/Type III secretion system HrpE" evidence="11">
    <location>
        <begin position="104"/>
        <end position="228"/>
    </location>
</feature>
<evidence type="ECO:0000256" key="6">
    <source>
        <dbReference type="ARBA" id="ARBA00022490"/>
    </source>
</evidence>
<dbReference type="PANTHER" id="PTHR34982">
    <property type="entry name" value="YOP PROTEINS TRANSLOCATION PROTEIN L"/>
    <property type="match status" value="1"/>
</dbReference>
<comment type="function">
    <text evidence="1">Needed for flagellar regrowth and assembly.</text>
</comment>
<keyword evidence="7" id="KW-1005">Bacterial flagellum biogenesis</keyword>
<keyword evidence="13" id="KW-1185">Reference proteome</keyword>
<keyword evidence="9" id="KW-1006">Bacterial flagellum protein export</keyword>
<dbReference type="Pfam" id="PF02108">
    <property type="entry name" value="FliH"/>
    <property type="match status" value="1"/>
</dbReference>
<dbReference type="AlphaFoldDB" id="A0AAU7NTN0"/>
<keyword evidence="5" id="KW-0813">Transport</keyword>
<keyword evidence="8" id="KW-0653">Protein transport</keyword>
<protein>
    <recommendedName>
        <fullName evidence="4">Flagellar assembly protein FliH</fullName>
    </recommendedName>
</protein>
<evidence type="ECO:0000256" key="7">
    <source>
        <dbReference type="ARBA" id="ARBA00022795"/>
    </source>
</evidence>
<dbReference type="PANTHER" id="PTHR34982:SF1">
    <property type="entry name" value="FLAGELLAR ASSEMBLY PROTEIN FLIH"/>
    <property type="match status" value="1"/>
</dbReference>
<dbReference type="GO" id="GO:0071973">
    <property type="term" value="P:bacterial-type flagellum-dependent cell motility"/>
    <property type="evidence" value="ECO:0007669"/>
    <property type="project" value="InterPro"/>
</dbReference>
<evidence type="ECO:0000256" key="9">
    <source>
        <dbReference type="ARBA" id="ARBA00023225"/>
    </source>
</evidence>
<keyword evidence="12" id="KW-0282">Flagellum</keyword>
<comment type="similarity">
    <text evidence="3">Belongs to the FliH family.</text>
</comment>
<dbReference type="GO" id="GO:0015031">
    <property type="term" value="P:protein transport"/>
    <property type="evidence" value="ECO:0007669"/>
    <property type="project" value="UniProtKB-KW"/>
</dbReference>
<feature type="compositionally biased region" description="Basic and acidic residues" evidence="10">
    <location>
        <begin position="60"/>
        <end position="88"/>
    </location>
</feature>
<evidence type="ECO:0000259" key="11">
    <source>
        <dbReference type="Pfam" id="PF02108"/>
    </source>
</evidence>
<evidence type="ECO:0000256" key="4">
    <source>
        <dbReference type="ARBA" id="ARBA00016507"/>
    </source>
</evidence>
<evidence type="ECO:0000313" key="13">
    <source>
        <dbReference type="Proteomes" id="UP001225378"/>
    </source>
</evidence>
<evidence type="ECO:0000256" key="2">
    <source>
        <dbReference type="ARBA" id="ARBA00004496"/>
    </source>
</evidence>
<accession>A0AAU7NTN0</accession>
<evidence type="ECO:0000256" key="5">
    <source>
        <dbReference type="ARBA" id="ARBA00022448"/>
    </source>
</evidence>
<evidence type="ECO:0000256" key="8">
    <source>
        <dbReference type="ARBA" id="ARBA00022927"/>
    </source>
</evidence>
<proteinExistence type="inferred from homology"/>
<reference evidence="12 13" key="1">
    <citation type="journal article" date="2024" name="Microbiology">
        <title>Methylomarinum rosea sp. nov., a novel halophilic methanotrophic bacterium from the hypersaline Lake Elton.</title>
        <authorList>
            <person name="Suleimanov R.Z."/>
            <person name="Oshkin I.Y."/>
            <person name="Danilova O.V."/>
            <person name="Suzina N.E."/>
            <person name="Dedysh S.N."/>
        </authorList>
    </citation>
    <scope>NUCLEOTIDE SEQUENCE [LARGE SCALE GENOMIC DNA]</scope>
    <source>
        <strain evidence="12 13">Ch1-1</strain>
    </source>
</reference>
<comment type="subcellular location">
    <subcellularLocation>
        <location evidence="2">Cytoplasm</location>
    </subcellularLocation>
</comment>
<dbReference type="GO" id="GO:0005829">
    <property type="term" value="C:cytosol"/>
    <property type="evidence" value="ECO:0007669"/>
    <property type="project" value="TreeGrafter"/>
</dbReference>
<dbReference type="EMBL" id="CP157743">
    <property type="protein sequence ID" value="XBS20318.1"/>
    <property type="molecule type" value="Genomic_DNA"/>
</dbReference>
<evidence type="ECO:0000313" key="12">
    <source>
        <dbReference type="EMBL" id="XBS20318.1"/>
    </source>
</evidence>
<gene>
    <name evidence="12" type="ORF">Q9L42_018525</name>
</gene>
<dbReference type="Proteomes" id="UP001225378">
    <property type="component" value="Chromosome"/>
</dbReference>
<keyword evidence="6" id="KW-0963">Cytoplasm</keyword>
<dbReference type="GO" id="GO:0003774">
    <property type="term" value="F:cytoskeletal motor activity"/>
    <property type="evidence" value="ECO:0007669"/>
    <property type="project" value="InterPro"/>
</dbReference>
<dbReference type="RefSeq" id="WP_305906913.1">
    <property type="nucleotide sequence ID" value="NZ_CP157743.1"/>
</dbReference>
<dbReference type="GO" id="GO:0044781">
    <property type="term" value="P:bacterial-type flagellum organization"/>
    <property type="evidence" value="ECO:0007669"/>
    <property type="project" value="UniProtKB-KW"/>
</dbReference>
<dbReference type="GO" id="GO:0009288">
    <property type="term" value="C:bacterial-type flagellum"/>
    <property type="evidence" value="ECO:0007669"/>
    <property type="project" value="InterPro"/>
</dbReference>